<sequence>MAIDYCCANDDYINFIWSWIRMVRLNKAQSKEFLGMKYAPGVRHHKTKTREFRVTSYEKVWYDQDVKVPEVYVDGQYDHEETKDLAIQKACDEGDWGNPEGGEVEEQVSKEIGIDK</sequence>
<dbReference type="EMBL" id="UINC01082534">
    <property type="protein sequence ID" value="SVC27387.1"/>
    <property type="molecule type" value="Genomic_DNA"/>
</dbReference>
<dbReference type="AlphaFoldDB" id="A0A382KXB8"/>
<accession>A0A382KXB8</accession>
<name>A0A382KXB8_9ZZZZ</name>
<gene>
    <name evidence="2" type="ORF">METZ01_LOCUS280241</name>
</gene>
<feature type="compositionally biased region" description="Basic and acidic residues" evidence="1">
    <location>
        <begin position="107"/>
        <end position="116"/>
    </location>
</feature>
<reference evidence="2" key="1">
    <citation type="submission" date="2018-05" db="EMBL/GenBank/DDBJ databases">
        <authorList>
            <person name="Lanie J.A."/>
            <person name="Ng W.-L."/>
            <person name="Kazmierczak K.M."/>
            <person name="Andrzejewski T.M."/>
            <person name="Davidsen T.M."/>
            <person name="Wayne K.J."/>
            <person name="Tettelin H."/>
            <person name="Glass J.I."/>
            <person name="Rusch D."/>
            <person name="Podicherti R."/>
            <person name="Tsui H.-C.T."/>
            <person name="Winkler M.E."/>
        </authorList>
    </citation>
    <scope>NUCLEOTIDE SEQUENCE</scope>
</reference>
<proteinExistence type="predicted"/>
<organism evidence="2">
    <name type="scientific">marine metagenome</name>
    <dbReference type="NCBI Taxonomy" id="408172"/>
    <lineage>
        <taxon>unclassified sequences</taxon>
        <taxon>metagenomes</taxon>
        <taxon>ecological metagenomes</taxon>
    </lineage>
</organism>
<evidence type="ECO:0000313" key="2">
    <source>
        <dbReference type="EMBL" id="SVC27387.1"/>
    </source>
</evidence>
<feature type="region of interest" description="Disordered" evidence="1">
    <location>
        <begin position="94"/>
        <end position="116"/>
    </location>
</feature>
<protein>
    <submittedName>
        <fullName evidence="2">Uncharacterized protein</fullName>
    </submittedName>
</protein>
<evidence type="ECO:0000256" key="1">
    <source>
        <dbReference type="SAM" id="MobiDB-lite"/>
    </source>
</evidence>